<evidence type="ECO:0000256" key="3">
    <source>
        <dbReference type="ARBA" id="ARBA00022448"/>
    </source>
</evidence>
<dbReference type="InterPro" id="IPR016561">
    <property type="entry name" value="DYNLRB1/2"/>
</dbReference>
<dbReference type="OMA" id="HDYFMIV"/>
<evidence type="ECO:0000256" key="7">
    <source>
        <dbReference type="ARBA" id="ARBA00023175"/>
    </source>
</evidence>
<evidence type="ECO:0000313" key="13">
    <source>
        <dbReference type="EMBL" id="SSX35482.1"/>
    </source>
</evidence>
<dbReference type="GO" id="GO:0045505">
    <property type="term" value="F:dynein intermediate chain binding"/>
    <property type="evidence" value="ECO:0007669"/>
    <property type="project" value="UniProtKB-UniRule"/>
</dbReference>
<dbReference type="GO" id="GO:0005868">
    <property type="term" value="C:cytoplasmic dynein complex"/>
    <property type="evidence" value="ECO:0007669"/>
    <property type="project" value="UniProtKB-UniRule"/>
</dbReference>
<feature type="domain" description="Roadblock/LAMTOR2" evidence="11">
    <location>
        <begin position="5"/>
        <end position="95"/>
    </location>
</feature>
<dbReference type="InterPro" id="IPR004942">
    <property type="entry name" value="Roadblock/LAMTOR2_dom"/>
</dbReference>
<protein>
    <recommendedName>
        <fullName evidence="10">Dynein light chain roadblock</fullName>
    </recommendedName>
</protein>
<name>A0A336LE92_CULSO</name>
<keyword evidence="5 10" id="KW-0493">Microtubule</keyword>
<keyword evidence="4 10" id="KW-0963">Cytoplasm</keyword>
<evidence type="ECO:0000256" key="5">
    <source>
        <dbReference type="ARBA" id="ARBA00022701"/>
    </source>
</evidence>
<keyword evidence="7 10" id="KW-0505">Motor protein</keyword>
<evidence type="ECO:0000256" key="1">
    <source>
        <dbReference type="ARBA" id="ARBA00004245"/>
    </source>
</evidence>
<dbReference type="Gene3D" id="3.30.450.30">
    <property type="entry name" value="Dynein light chain 2a, cytoplasmic"/>
    <property type="match status" value="1"/>
</dbReference>
<dbReference type="GO" id="GO:0005737">
    <property type="term" value="C:cytoplasm"/>
    <property type="evidence" value="ECO:0007669"/>
    <property type="project" value="UniProtKB-UniRule"/>
</dbReference>
<reference evidence="12" key="1">
    <citation type="submission" date="2018-04" db="EMBL/GenBank/DDBJ databases">
        <authorList>
            <person name="Go L.Y."/>
            <person name="Mitchell J.A."/>
        </authorList>
    </citation>
    <scope>NUCLEOTIDE SEQUENCE</scope>
    <source>
        <tissue evidence="12">Whole organism</tissue>
    </source>
</reference>
<dbReference type="SMART" id="SM00960">
    <property type="entry name" value="Robl_LC7"/>
    <property type="match status" value="1"/>
</dbReference>
<dbReference type="GO" id="GO:0005874">
    <property type="term" value="C:microtubule"/>
    <property type="evidence" value="ECO:0007669"/>
    <property type="project" value="UniProtKB-UniRule"/>
</dbReference>
<evidence type="ECO:0000313" key="12">
    <source>
        <dbReference type="EMBL" id="SSX16156.1"/>
    </source>
</evidence>
<organism evidence="12">
    <name type="scientific">Culicoides sonorensis</name>
    <name type="common">Biting midge</name>
    <dbReference type="NCBI Taxonomy" id="179676"/>
    <lineage>
        <taxon>Eukaryota</taxon>
        <taxon>Metazoa</taxon>
        <taxon>Ecdysozoa</taxon>
        <taxon>Arthropoda</taxon>
        <taxon>Hexapoda</taxon>
        <taxon>Insecta</taxon>
        <taxon>Pterygota</taxon>
        <taxon>Neoptera</taxon>
        <taxon>Endopterygota</taxon>
        <taxon>Diptera</taxon>
        <taxon>Nematocera</taxon>
        <taxon>Chironomoidea</taxon>
        <taxon>Ceratopogonidae</taxon>
        <taxon>Ceratopogoninae</taxon>
        <taxon>Culicoides</taxon>
        <taxon>Monoculicoides</taxon>
    </lineage>
</organism>
<dbReference type="EMBL" id="UFQS01004073">
    <property type="protein sequence ID" value="SSX16156.1"/>
    <property type="molecule type" value="Genomic_DNA"/>
</dbReference>
<keyword evidence="6 10" id="KW-0243">Dynein</keyword>
<evidence type="ECO:0000256" key="4">
    <source>
        <dbReference type="ARBA" id="ARBA00022490"/>
    </source>
</evidence>
<keyword evidence="3 10" id="KW-0813">Transport</keyword>
<evidence type="ECO:0000256" key="6">
    <source>
        <dbReference type="ARBA" id="ARBA00023017"/>
    </source>
</evidence>
<keyword evidence="8 10" id="KW-0206">Cytoskeleton</keyword>
<dbReference type="Pfam" id="PF03259">
    <property type="entry name" value="Robl_LC7"/>
    <property type="match status" value="1"/>
</dbReference>
<evidence type="ECO:0000256" key="10">
    <source>
        <dbReference type="PIRNR" id="PIRNR009998"/>
    </source>
</evidence>
<comment type="subcellular location">
    <subcellularLocation>
        <location evidence="1 10">Cytoplasm</location>
        <location evidence="1 10">Cytoskeleton</location>
    </subcellularLocation>
</comment>
<dbReference type="GO" id="GO:0007018">
    <property type="term" value="P:microtubule-based movement"/>
    <property type="evidence" value="ECO:0007669"/>
    <property type="project" value="UniProtKB-UniRule"/>
</dbReference>
<evidence type="ECO:0000256" key="8">
    <source>
        <dbReference type="ARBA" id="ARBA00023212"/>
    </source>
</evidence>
<dbReference type="AlphaFoldDB" id="A0A336LE92"/>
<accession>A0A336LE92</accession>
<gene>
    <name evidence="12" type="primary">CSON010057</name>
</gene>
<sequence>MAVRIEERLKKLLTFPGVKAFLVINYEGVPIKTSFADDDPIAIHYAALMTRLTDKLRKVVKDLDATNEFKWIRIRTKKDEIVVAPEKDFILVVVQEPTD</sequence>
<dbReference type="VEuPathDB" id="VectorBase:CSON010057"/>
<dbReference type="SUPFAM" id="SSF103196">
    <property type="entry name" value="Roadblock/LC7 domain"/>
    <property type="match status" value="1"/>
</dbReference>
<comment type="similarity">
    <text evidence="2 10">Belongs to the GAMAD family.</text>
</comment>
<dbReference type="PIRSF" id="PIRSF009998">
    <property type="entry name" value="DLC7"/>
    <property type="match status" value="1"/>
</dbReference>
<comment type="function">
    <text evidence="9">Acts as one of several non-catalytic accessory components of the cytoplasmic dynein 1 complex that are thought to be involved in linking dynein to cargos and to adapter proteins that regulate dynein function. Cytoplasmic dynein 1 acts as a motor for the intracellular retrograde motility of vesicles and organelles along microtubules.</text>
</comment>
<dbReference type="EMBL" id="UFQT01004073">
    <property type="protein sequence ID" value="SSX35482.1"/>
    <property type="molecule type" value="Genomic_DNA"/>
</dbReference>
<dbReference type="PANTHER" id="PTHR10779">
    <property type="entry name" value="DYNEIN LIGHT CHAIN ROADBLOCK"/>
    <property type="match status" value="1"/>
</dbReference>
<evidence type="ECO:0000256" key="9">
    <source>
        <dbReference type="ARBA" id="ARBA00025362"/>
    </source>
</evidence>
<proteinExistence type="inferred from homology"/>
<evidence type="ECO:0000259" key="11">
    <source>
        <dbReference type="SMART" id="SM00960"/>
    </source>
</evidence>
<reference evidence="13" key="2">
    <citation type="submission" date="2018-07" db="EMBL/GenBank/DDBJ databases">
        <authorList>
            <person name="Quirk P.G."/>
            <person name="Krulwich T.A."/>
        </authorList>
    </citation>
    <scope>NUCLEOTIDE SEQUENCE</scope>
</reference>
<evidence type="ECO:0000256" key="2">
    <source>
        <dbReference type="ARBA" id="ARBA00007191"/>
    </source>
</evidence>